<dbReference type="Pfam" id="PF13585">
    <property type="entry name" value="CHU_C"/>
    <property type="match status" value="1"/>
</dbReference>
<evidence type="ECO:0000259" key="2">
    <source>
        <dbReference type="PROSITE" id="PS50093"/>
    </source>
</evidence>
<feature type="domain" description="PKD" evidence="2">
    <location>
        <begin position="795"/>
        <end position="851"/>
    </location>
</feature>
<dbReference type="Pfam" id="PF18911">
    <property type="entry name" value="PKD_4"/>
    <property type="match status" value="3"/>
</dbReference>
<evidence type="ECO:0000313" key="3">
    <source>
        <dbReference type="EMBL" id="SIN69298.1"/>
    </source>
</evidence>
<dbReference type="STRING" id="536979.SAMN04488055_0676"/>
<feature type="domain" description="PKD" evidence="2">
    <location>
        <begin position="850"/>
        <end position="913"/>
    </location>
</feature>
<feature type="chain" id="PRO_5009935455" evidence="1">
    <location>
        <begin position="26"/>
        <end position="1348"/>
    </location>
</feature>
<dbReference type="PROSITE" id="PS50093">
    <property type="entry name" value="PKD"/>
    <property type="match status" value="5"/>
</dbReference>
<dbReference type="InterPro" id="IPR013783">
    <property type="entry name" value="Ig-like_fold"/>
</dbReference>
<dbReference type="InterPro" id="IPR026341">
    <property type="entry name" value="T9SS_type_B"/>
</dbReference>
<name>A0A1N6DEU8_9BACT</name>
<dbReference type="Pfam" id="PF17517">
    <property type="entry name" value="IgGFc_binding"/>
    <property type="match status" value="1"/>
</dbReference>
<feature type="domain" description="PKD" evidence="2">
    <location>
        <begin position="970"/>
        <end position="1016"/>
    </location>
</feature>
<reference evidence="3 4" key="1">
    <citation type="submission" date="2016-11" db="EMBL/GenBank/DDBJ databases">
        <authorList>
            <person name="Jaros S."/>
            <person name="Januszkiewicz K."/>
            <person name="Wedrychowicz H."/>
        </authorList>
    </citation>
    <scope>NUCLEOTIDE SEQUENCE [LARGE SCALE GENOMIC DNA]</scope>
    <source>
        <strain evidence="3 4">DSM 24787</strain>
    </source>
</reference>
<dbReference type="OrthoDB" id="7794186at2"/>
<gene>
    <name evidence="3" type="ORF">SAMN04488055_0676</name>
</gene>
<dbReference type="InterPro" id="IPR035986">
    <property type="entry name" value="PKD_dom_sf"/>
</dbReference>
<protein>
    <submittedName>
        <fullName evidence="3">Gliding motility-associated C-terminal domain-containing protein</fullName>
    </submittedName>
</protein>
<dbReference type="InterPro" id="IPR022409">
    <property type="entry name" value="PKD/Chitinase_dom"/>
</dbReference>
<dbReference type="RefSeq" id="WP_084185350.1">
    <property type="nucleotide sequence ID" value="NZ_FSRA01000001.1"/>
</dbReference>
<dbReference type="EMBL" id="FSRA01000001">
    <property type="protein sequence ID" value="SIN69298.1"/>
    <property type="molecule type" value="Genomic_DNA"/>
</dbReference>
<keyword evidence="1" id="KW-0732">Signal</keyword>
<keyword evidence="4" id="KW-1185">Reference proteome</keyword>
<dbReference type="CDD" id="cd00146">
    <property type="entry name" value="PKD"/>
    <property type="match status" value="2"/>
</dbReference>
<evidence type="ECO:0000256" key="1">
    <source>
        <dbReference type="SAM" id="SignalP"/>
    </source>
</evidence>
<dbReference type="NCBIfam" id="TIGR04131">
    <property type="entry name" value="Bac_Flav_CTERM"/>
    <property type="match status" value="1"/>
</dbReference>
<dbReference type="Proteomes" id="UP000185003">
    <property type="component" value="Unassembled WGS sequence"/>
</dbReference>
<feature type="domain" description="PKD" evidence="2">
    <location>
        <begin position="709"/>
        <end position="746"/>
    </location>
</feature>
<organism evidence="3 4">
    <name type="scientific">Chitinophaga niabensis</name>
    <dbReference type="NCBI Taxonomy" id="536979"/>
    <lineage>
        <taxon>Bacteria</taxon>
        <taxon>Pseudomonadati</taxon>
        <taxon>Bacteroidota</taxon>
        <taxon>Chitinophagia</taxon>
        <taxon>Chitinophagales</taxon>
        <taxon>Chitinophagaceae</taxon>
        <taxon>Chitinophaga</taxon>
    </lineage>
</organism>
<evidence type="ECO:0000313" key="4">
    <source>
        <dbReference type="Proteomes" id="UP000185003"/>
    </source>
</evidence>
<accession>A0A1N6DEU8</accession>
<dbReference type="InterPro" id="IPR000601">
    <property type="entry name" value="PKD_dom"/>
</dbReference>
<dbReference type="Pfam" id="PF00801">
    <property type="entry name" value="PKD"/>
    <property type="match status" value="2"/>
</dbReference>
<feature type="domain" description="PKD" evidence="2">
    <location>
        <begin position="1129"/>
        <end position="1184"/>
    </location>
</feature>
<dbReference type="SMART" id="SM00089">
    <property type="entry name" value="PKD"/>
    <property type="match status" value="5"/>
</dbReference>
<dbReference type="SUPFAM" id="SSF49299">
    <property type="entry name" value="PKD domain"/>
    <property type="match status" value="6"/>
</dbReference>
<dbReference type="Gene3D" id="2.60.40.10">
    <property type="entry name" value="Immunoglobulins"/>
    <property type="match status" value="6"/>
</dbReference>
<dbReference type="InterPro" id="IPR035234">
    <property type="entry name" value="IgGFc-bd_N"/>
</dbReference>
<proteinExistence type="predicted"/>
<sequence>MTLLSKWQRTILITCAFFIQQLAFAQELSNAGKEFWVAYGHHQFMEPGQSNSQEMVLRLTARQPATVTVSIYGTAWTRTYNIPANTTITTENIPKSGLYDARLYSVPPSFGGTGSEGIFTNKAIYISSNVPIVANAHIYGSASSGSTMLMPVESWGYTYTSLNSQQKYADNCFSWMYIIAKEPSTVEITPSVPTRNGRAAGVPYTVVLSKGHVYQVLGAGMGSGEGRDLTGTTVKSIGGASCPTVAVFSGSSRTYINCPAGSPASGDNIIQQVLPRQAWGMRYLTAPFSNSNLAASPQTNIYRVLVTDPATVVTWNGTPLTGLQQNTFYEFNSGTADLIEADKPVMVAQYMPSQGGCINISGDGDVEMTYVSPIDQGINRTFFSRTTSENINVQYLTLIIPAAGLSSLVIDGSNTFDHVYDHPQDAGYKVVVKRWTGANAYAEVSSDLPFVGTTYGLGSVESYGYNIGLHLNNLKGKGLIKNELNTAATSNEFTCRNTPFNMSVLLPYQPTRLVWKISDLAANITPNTDITDNAPVAAGTVTRNGVTYYQYTLAQVYRINIAPGTYTIHVLATHPDNDPCDKTEQYIIPVEVKDGPAAGMTVTRSSNCMMDTVYLSGKTTNNGFTIDRWQWTFPDGSVATDRETKKVFMPGSQQVKLQEISTEGCIVETIAPVAIVDRPTAGFTSSATALCPNAPITLTDNLSTYTGNTPIITRYWDFGNGTAHTVNVNDPQQPVYTAAGSYEVKMVTKVTALCISDTARATITVHPKPVVNIASNQLTTCTMDTVYLSGTANGGTPDQWTWTFADGSTATEQETKKILLPGNQQVKLEVSTTDGCSGDITVPITITDRPVASINASTPAVCEGGSVTFTDNVAAASPAQRYWSFGNGTGVTIGNNDPQSAAYPAYGSYEVKLVTKLSTLCISDTARTTMTVYAKPKINLTLPADCLPLNGTTAFQSNPVVPDGQAFNLYEWDFGDGSSMATGKDPVHQYAQGGTYPVQYKVYTSGGCSEDTTVNVAIRFKPQLTYGTIPPVCISAPGPVSVATALHTQPGTGIYSGVGVNALGSFDAATAGEGTHPVKYVFTTTAGCIDSVESSITVWPLPIADFMTSADTVCQQQTLTLTDRSIAAVRWSWDFGDGTTSAVASPGKQYTNTGLHDISLRTTDAQGCISAPSFHTVFVETQLVIDAGPSIVVPEGTVVPLQQAQANGTAGVTFRWSPAEDFVDPGMLNASLIARRDGVYTLTANSAYCTATDQMSVRVIKVINPPNAFSPNGDNINDTWVIADLALYPDAVVEVFNRYGQPVYRAAGYGTPWNGTFNGAPLPIGTYYYVIRLQPGTKPISGSVTILK</sequence>
<feature type="signal peptide" evidence="1">
    <location>
        <begin position="1"/>
        <end position="25"/>
    </location>
</feature>